<dbReference type="AlphaFoldDB" id="A0A2M8KXX1"/>
<comment type="caution">
    <text evidence="3">The sequence shown here is derived from an EMBL/GenBank/DDBJ whole genome shotgun (WGS) entry which is preliminary data.</text>
</comment>
<feature type="domain" description="Smf/DprA SLOG" evidence="2">
    <location>
        <begin position="79"/>
        <end position="290"/>
    </location>
</feature>
<dbReference type="SUPFAM" id="SSF102405">
    <property type="entry name" value="MCP/YpsA-like"/>
    <property type="match status" value="1"/>
</dbReference>
<name>A0A2M8KXX1_9BACT</name>
<accession>A0A2M8KXX1</accession>
<dbReference type="PANTHER" id="PTHR43022:SF1">
    <property type="entry name" value="PROTEIN SMF"/>
    <property type="match status" value="1"/>
</dbReference>
<dbReference type="EMBL" id="PFEF01000003">
    <property type="protein sequence ID" value="PJE64737.1"/>
    <property type="molecule type" value="Genomic_DNA"/>
</dbReference>
<proteinExistence type="inferred from homology"/>
<evidence type="ECO:0000256" key="1">
    <source>
        <dbReference type="ARBA" id="ARBA00006525"/>
    </source>
</evidence>
<evidence type="ECO:0000259" key="2">
    <source>
        <dbReference type="Pfam" id="PF02481"/>
    </source>
</evidence>
<dbReference type="InterPro" id="IPR003488">
    <property type="entry name" value="DprA"/>
</dbReference>
<dbReference type="Gene3D" id="3.40.50.450">
    <property type="match status" value="1"/>
</dbReference>
<comment type="similarity">
    <text evidence="1">Belongs to the DprA/Smf family.</text>
</comment>
<evidence type="ECO:0000313" key="4">
    <source>
        <dbReference type="Proteomes" id="UP000229098"/>
    </source>
</evidence>
<dbReference type="Pfam" id="PF02481">
    <property type="entry name" value="DNA_processg_A"/>
    <property type="match status" value="1"/>
</dbReference>
<dbReference type="NCBIfam" id="TIGR00732">
    <property type="entry name" value="dprA"/>
    <property type="match status" value="1"/>
</dbReference>
<protein>
    <submittedName>
        <fullName evidence="3">DNA-protecting protein DprA</fullName>
    </submittedName>
</protein>
<evidence type="ECO:0000313" key="3">
    <source>
        <dbReference type="EMBL" id="PJE64737.1"/>
    </source>
</evidence>
<gene>
    <name evidence="3" type="primary">dprA</name>
    <name evidence="3" type="ORF">COU90_00505</name>
</gene>
<sequence>MDTETLFAHALNTIPELGPLRMRSLKNYCGSFTEAWHSPRIRIEEALENKKIAHSVCQKRKNISPEHLWKDITSSDITVLLPDSSLYPRRLHTIPAPPQILYLKGILPAEDTPAIAVVGTRHPTQYGKDMCDNIVRDLSHAGICIVSGLAIGIDARTHMASLDASGHTIAVVGSGLHQNVLYPASNRKLADAILSSGGAIISEYPPSLRAATWTFPQRNRIIAGISDATLVIEARKQSGTRITANYALEYGRDIFAVPGPVYSLYSETPHMLIKEGAGLVTSADDILSTLPGYTPPISTTSSVDTLSSEEHLMLSLLSEPRTINDLVHATKKSSADITRIISMLEIGGKIKNNGAGTYHNV</sequence>
<reference evidence="4" key="1">
    <citation type="submission" date="2017-09" db="EMBL/GenBank/DDBJ databases">
        <title>Depth-based differentiation of microbial function through sediment-hosted aquifers and enrichment of novel symbionts in the deep terrestrial subsurface.</title>
        <authorList>
            <person name="Probst A.J."/>
            <person name="Ladd B."/>
            <person name="Jarett J.K."/>
            <person name="Geller-Mcgrath D.E."/>
            <person name="Sieber C.M.K."/>
            <person name="Emerson J.B."/>
            <person name="Anantharaman K."/>
            <person name="Thomas B.C."/>
            <person name="Malmstrom R."/>
            <person name="Stieglmeier M."/>
            <person name="Klingl A."/>
            <person name="Woyke T."/>
            <person name="Ryan C.M."/>
            <person name="Banfield J.F."/>
        </authorList>
    </citation>
    <scope>NUCLEOTIDE SEQUENCE [LARGE SCALE GENOMIC DNA]</scope>
</reference>
<dbReference type="InterPro" id="IPR057666">
    <property type="entry name" value="DrpA_SLOG"/>
</dbReference>
<dbReference type="GO" id="GO:0009294">
    <property type="term" value="P:DNA-mediated transformation"/>
    <property type="evidence" value="ECO:0007669"/>
    <property type="project" value="InterPro"/>
</dbReference>
<organism evidence="3 4">
    <name type="scientific">Candidatus Ryanbacteria bacterium CG10_big_fil_rev_8_21_14_0_10_43_42</name>
    <dbReference type="NCBI Taxonomy" id="1974864"/>
    <lineage>
        <taxon>Bacteria</taxon>
        <taxon>Candidatus Ryaniibacteriota</taxon>
    </lineage>
</organism>
<dbReference type="PANTHER" id="PTHR43022">
    <property type="entry name" value="PROTEIN SMF"/>
    <property type="match status" value="1"/>
</dbReference>
<dbReference type="Proteomes" id="UP000229098">
    <property type="component" value="Unassembled WGS sequence"/>
</dbReference>